<dbReference type="EMBL" id="JNCF01000106">
    <property type="protein sequence ID" value="KGP62162.1"/>
    <property type="molecule type" value="Genomic_DNA"/>
</dbReference>
<organism evidence="2 3">
    <name type="scientific">Legionella norrlandica</name>
    <dbReference type="NCBI Taxonomy" id="1498499"/>
    <lineage>
        <taxon>Bacteria</taxon>
        <taxon>Pseudomonadati</taxon>
        <taxon>Pseudomonadota</taxon>
        <taxon>Gammaproteobacteria</taxon>
        <taxon>Legionellales</taxon>
        <taxon>Legionellaceae</taxon>
        <taxon>Legionella</taxon>
    </lineage>
</organism>
<reference evidence="2 3" key="1">
    <citation type="submission" date="2014-05" db="EMBL/GenBank/DDBJ databases">
        <authorList>
            <person name="Rizzardi K."/>
            <person name="Winiecka-Krusnell J."/>
            <person name="Ramliden M."/>
            <person name="Alm E."/>
            <person name="Andersson S."/>
            <person name="Byfors S."/>
        </authorList>
    </citation>
    <scope>NUCLEOTIDE SEQUENCE [LARGE SCALE GENOMIC DNA]</scope>
    <source>
        <strain evidence="2 3">LEGN</strain>
    </source>
</reference>
<sequence>MCVCKRGCFSGCQIVYTTPSLDWFFSTCSVLGTFTTACVIVVLSKGCVFGYWMPKKWKPYQLTQYAFFSGQAQAPFL</sequence>
<gene>
    <name evidence="2" type="ORF">EP47_01920</name>
</gene>
<dbReference type="RefSeq" id="WP_035891653.1">
    <property type="nucleotide sequence ID" value="NZ_JNCF01000106.1"/>
</dbReference>
<evidence type="ECO:0000256" key="1">
    <source>
        <dbReference type="SAM" id="Phobius"/>
    </source>
</evidence>
<keyword evidence="3" id="KW-1185">Reference proteome</keyword>
<dbReference type="Proteomes" id="UP000054422">
    <property type="component" value="Unassembled WGS sequence"/>
</dbReference>
<comment type="caution">
    <text evidence="2">The sequence shown here is derived from an EMBL/GenBank/DDBJ whole genome shotgun (WGS) entry which is preliminary data.</text>
</comment>
<accession>A0A0A2SN38</accession>
<evidence type="ECO:0000313" key="2">
    <source>
        <dbReference type="EMBL" id="KGP62162.1"/>
    </source>
</evidence>
<evidence type="ECO:0000313" key="3">
    <source>
        <dbReference type="Proteomes" id="UP000054422"/>
    </source>
</evidence>
<keyword evidence="1" id="KW-0812">Transmembrane</keyword>
<keyword evidence="1" id="KW-0472">Membrane</keyword>
<keyword evidence="1" id="KW-1133">Transmembrane helix</keyword>
<dbReference type="AlphaFoldDB" id="A0A0A2SN38"/>
<name>A0A0A2SN38_9GAMM</name>
<feature type="transmembrane region" description="Helical" evidence="1">
    <location>
        <begin position="23"/>
        <end position="52"/>
    </location>
</feature>
<protein>
    <submittedName>
        <fullName evidence="2">Uncharacterized protein</fullName>
    </submittedName>
</protein>
<proteinExistence type="predicted"/>